<name>A0A9J6BFA8_POLVA</name>
<evidence type="ECO:0000313" key="2">
    <source>
        <dbReference type="Proteomes" id="UP001107558"/>
    </source>
</evidence>
<dbReference type="Proteomes" id="UP001107558">
    <property type="component" value="Chromosome 4"/>
</dbReference>
<dbReference type="InterPro" id="IPR000718">
    <property type="entry name" value="Peptidase_M13"/>
</dbReference>
<reference evidence="1" key="1">
    <citation type="submission" date="2021-03" db="EMBL/GenBank/DDBJ databases">
        <title>Chromosome level genome of the anhydrobiotic midge Polypedilum vanderplanki.</title>
        <authorList>
            <person name="Yoshida Y."/>
            <person name="Kikawada T."/>
            <person name="Gusev O."/>
        </authorList>
    </citation>
    <scope>NUCLEOTIDE SEQUENCE</scope>
    <source>
        <strain evidence="1">NIAS01</strain>
        <tissue evidence="1">Whole body or cell culture</tissue>
    </source>
</reference>
<dbReference type="PROSITE" id="PS51885">
    <property type="entry name" value="NEPRILYSIN"/>
    <property type="match status" value="1"/>
</dbReference>
<dbReference type="AlphaFoldDB" id="A0A9J6BFA8"/>
<accession>A0A9J6BFA8</accession>
<protein>
    <submittedName>
        <fullName evidence="1">Uncharacterized protein</fullName>
    </submittedName>
</protein>
<dbReference type="GO" id="GO:0016485">
    <property type="term" value="P:protein processing"/>
    <property type="evidence" value="ECO:0007669"/>
    <property type="project" value="TreeGrafter"/>
</dbReference>
<keyword evidence="2" id="KW-1185">Reference proteome</keyword>
<dbReference type="PANTHER" id="PTHR11733">
    <property type="entry name" value="ZINC METALLOPROTEASE FAMILY M13 NEPRILYSIN-RELATED"/>
    <property type="match status" value="1"/>
</dbReference>
<dbReference type="GO" id="GO:0005886">
    <property type="term" value="C:plasma membrane"/>
    <property type="evidence" value="ECO:0007669"/>
    <property type="project" value="TreeGrafter"/>
</dbReference>
<dbReference type="SUPFAM" id="SSF55486">
    <property type="entry name" value="Metalloproteases ('zincins'), catalytic domain"/>
    <property type="match status" value="1"/>
</dbReference>
<dbReference type="PANTHER" id="PTHR11733:SF241">
    <property type="entry name" value="GH26575P-RELATED"/>
    <property type="match status" value="1"/>
</dbReference>
<dbReference type="GO" id="GO:0004222">
    <property type="term" value="F:metalloendopeptidase activity"/>
    <property type="evidence" value="ECO:0007669"/>
    <property type="project" value="InterPro"/>
</dbReference>
<comment type="caution">
    <text evidence="1">The sequence shown here is derived from an EMBL/GenBank/DDBJ whole genome shotgun (WGS) entry which is preliminary data.</text>
</comment>
<organism evidence="1 2">
    <name type="scientific">Polypedilum vanderplanki</name>
    <name type="common">Sleeping chironomid midge</name>
    <dbReference type="NCBI Taxonomy" id="319348"/>
    <lineage>
        <taxon>Eukaryota</taxon>
        <taxon>Metazoa</taxon>
        <taxon>Ecdysozoa</taxon>
        <taxon>Arthropoda</taxon>
        <taxon>Hexapoda</taxon>
        <taxon>Insecta</taxon>
        <taxon>Pterygota</taxon>
        <taxon>Neoptera</taxon>
        <taxon>Endopterygota</taxon>
        <taxon>Diptera</taxon>
        <taxon>Nematocera</taxon>
        <taxon>Chironomoidea</taxon>
        <taxon>Chironomidae</taxon>
        <taxon>Chironominae</taxon>
        <taxon>Polypedilum</taxon>
        <taxon>Polypedilum</taxon>
    </lineage>
</organism>
<dbReference type="InterPro" id="IPR024079">
    <property type="entry name" value="MetalloPept_cat_dom_sf"/>
</dbReference>
<gene>
    <name evidence="1" type="ORF">PVAND_016242</name>
</gene>
<sequence length="739" mass="88599">MIFKGYVSDVILDVHVFVLAQPSPFSFKNQFIGNYSNYVTAEEELRRSFCNNYWCTNDAHYLFTKSSQYPNVDPCVDFKNFTVNQVEEVDVPDDRKLYRGFFSTVEDKYFERLRKVVAAKFDPIKDENSRIIKIVKNTFSQCLKSKHALRHIQAHKDIVEHLQSLGGSPYLSKHIHFNRDKFNETTDFGIDDLWTNNVPNSFNEDELWTGEDFNVSRYFEVEPNYSLNIFFDLGIKRCKNDILCLLKPESSWSYLKDEEYDFETNKELFRTLDDAFRMGPRLKKLLIEQVYWPAVKRKRNFLKNRNEIMNQYKKNETTNVKIKDLQDALANKLEIDWLQVVNSELFEESKLTENDEIFIEGGTEMMQKLMENLIETDKKTIADTFHITFLYRYRSQIILRFHNRHDLTLQGYKHGWQRWTTCIRQYALEQYMEPALLVMHEQKREIWDRTLGDFDRDSIDERIDIVGSAEKFILEAVDEFKRRFLTEGASKLSTEISADVVFKLKNIKILIGLPKSVFSISKLEEFYKNLNLTGNENFMKSLWEIQRHHRKLRNEPKNNWRRQIEQIVEIKEYYKYYVDDGNIFYVTPAYTIYPFYHPLRPRFFNMATLFKYTLVRLLWDVRKYISDHYKIEIYPYTEDPEQISYEHYKNWLKNHTELQIGGNYLTNEQLFWVAHAVSGFNKYHKTVPGKIDERNRLISQYMHVRLKNMNGFQEAFQCNMTANEIKTLTEYYEKDYALL</sequence>
<proteinExistence type="predicted"/>
<dbReference type="InterPro" id="IPR042089">
    <property type="entry name" value="Peptidase_M13_dom_2"/>
</dbReference>
<dbReference type="Gene3D" id="1.10.1380.10">
    <property type="entry name" value="Neutral endopeptidase , domain2"/>
    <property type="match status" value="1"/>
</dbReference>
<dbReference type="Gene3D" id="3.40.390.10">
    <property type="entry name" value="Collagenase (Catalytic Domain)"/>
    <property type="match status" value="1"/>
</dbReference>
<dbReference type="EMBL" id="JADBJN010000004">
    <property type="protein sequence ID" value="KAG5668295.1"/>
    <property type="molecule type" value="Genomic_DNA"/>
</dbReference>
<evidence type="ECO:0000313" key="1">
    <source>
        <dbReference type="EMBL" id="KAG5668295.1"/>
    </source>
</evidence>